<sequence>NPFSEHLYGYSASEMIGRSALGPIIEECDFTEAKEIIRRIASEECWTGQFP</sequence>
<evidence type="ECO:0000256" key="2">
    <source>
        <dbReference type="ARBA" id="ARBA00022606"/>
    </source>
</evidence>
<keyword evidence="1" id="KW-0600">Photoreceptor protein</keyword>
<evidence type="ECO:0000313" key="6">
    <source>
        <dbReference type="EMBL" id="KAI3876555.1"/>
    </source>
</evidence>
<dbReference type="SUPFAM" id="SSF55785">
    <property type="entry name" value="PYP-like sensor domain (PAS domain)"/>
    <property type="match status" value="1"/>
</dbReference>
<keyword evidence="3" id="KW-0157">Chromophore</keyword>
<protein>
    <recommendedName>
        <fullName evidence="5">PAS domain-containing protein</fullName>
    </recommendedName>
</protein>
<evidence type="ECO:0000256" key="4">
    <source>
        <dbReference type="ARBA" id="ARBA00023170"/>
    </source>
</evidence>
<dbReference type="EMBL" id="JAJJMB010012492">
    <property type="protein sequence ID" value="KAI3876555.1"/>
    <property type="molecule type" value="Genomic_DNA"/>
</dbReference>
<dbReference type="PROSITE" id="PS50112">
    <property type="entry name" value="PAS"/>
    <property type="match status" value="1"/>
</dbReference>
<comment type="caution">
    <text evidence="6">The sequence shown here is derived from an EMBL/GenBank/DDBJ whole genome shotgun (WGS) entry which is preliminary data.</text>
</comment>
<dbReference type="InterPro" id="IPR000014">
    <property type="entry name" value="PAS"/>
</dbReference>
<dbReference type="Proteomes" id="UP001202328">
    <property type="component" value="Unassembled WGS sequence"/>
</dbReference>
<keyword evidence="4" id="KW-0675">Receptor</keyword>
<feature type="non-terminal residue" evidence="6">
    <location>
        <position position="51"/>
    </location>
</feature>
<dbReference type="GO" id="GO:0009881">
    <property type="term" value="F:photoreceptor activity"/>
    <property type="evidence" value="ECO:0007669"/>
    <property type="project" value="UniProtKB-KW"/>
</dbReference>
<name>A0AAD4SB14_9MAGN</name>
<gene>
    <name evidence="6" type="ORF">MKW98_015938</name>
</gene>
<accession>A0AAD4SB14</accession>
<keyword evidence="7" id="KW-1185">Reference proteome</keyword>
<feature type="non-terminal residue" evidence="6">
    <location>
        <position position="1"/>
    </location>
</feature>
<evidence type="ECO:0000256" key="1">
    <source>
        <dbReference type="ARBA" id="ARBA00022543"/>
    </source>
</evidence>
<reference evidence="6" key="1">
    <citation type="submission" date="2022-04" db="EMBL/GenBank/DDBJ databases">
        <title>A functionally conserved STORR gene fusion in Papaver species that diverged 16.8 million years ago.</title>
        <authorList>
            <person name="Catania T."/>
        </authorList>
    </citation>
    <scope>NUCLEOTIDE SEQUENCE</scope>
    <source>
        <strain evidence="6">S-188037</strain>
    </source>
</reference>
<evidence type="ECO:0000313" key="7">
    <source>
        <dbReference type="Proteomes" id="UP001202328"/>
    </source>
</evidence>
<keyword evidence="2" id="KW-0716">Sensory transduction</keyword>
<organism evidence="6 7">
    <name type="scientific">Papaver atlanticum</name>
    <dbReference type="NCBI Taxonomy" id="357466"/>
    <lineage>
        <taxon>Eukaryota</taxon>
        <taxon>Viridiplantae</taxon>
        <taxon>Streptophyta</taxon>
        <taxon>Embryophyta</taxon>
        <taxon>Tracheophyta</taxon>
        <taxon>Spermatophyta</taxon>
        <taxon>Magnoliopsida</taxon>
        <taxon>Ranunculales</taxon>
        <taxon>Papaveraceae</taxon>
        <taxon>Papaveroideae</taxon>
        <taxon>Papaver</taxon>
    </lineage>
</organism>
<dbReference type="AlphaFoldDB" id="A0AAD4SB14"/>
<feature type="domain" description="PAS" evidence="5">
    <location>
        <begin position="1"/>
        <end position="44"/>
    </location>
</feature>
<evidence type="ECO:0000256" key="3">
    <source>
        <dbReference type="ARBA" id="ARBA00022991"/>
    </source>
</evidence>
<dbReference type="Gene3D" id="3.30.450.20">
    <property type="entry name" value="PAS domain"/>
    <property type="match status" value="1"/>
</dbReference>
<dbReference type="InterPro" id="IPR035965">
    <property type="entry name" value="PAS-like_dom_sf"/>
</dbReference>
<proteinExistence type="predicted"/>
<evidence type="ECO:0000259" key="5">
    <source>
        <dbReference type="PROSITE" id="PS50112"/>
    </source>
</evidence>